<gene>
    <name evidence="5" type="ORF">C4B63_28g76</name>
</gene>
<dbReference type="VEuPathDB" id="TriTrypDB:Tc_MARK_368"/>
<feature type="domain" description="U2A'/phosphoprotein 32 family A C-terminal" evidence="4">
    <location>
        <begin position="1113"/>
        <end position="1131"/>
    </location>
</feature>
<keyword evidence="2" id="KW-0677">Repeat</keyword>
<dbReference type="Proteomes" id="UP000246121">
    <property type="component" value="Unassembled WGS sequence"/>
</dbReference>
<dbReference type="PRINTS" id="PR00019">
    <property type="entry name" value="LEURICHRPT"/>
</dbReference>
<dbReference type="Pfam" id="PF14580">
    <property type="entry name" value="LRR_9"/>
    <property type="match status" value="2"/>
</dbReference>
<dbReference type="VEuPathDB" id="TriTrypDB:BCY84_02235"/>
<dbReference type="VEuPathDB" id="TriTrypDB:TCDM_00854"/>
<dbReference type="VEuPathDB" id="TriTrypDB:TcBrA4_0008830"/>
<evidence type="ECO:0000313" key="6">
    <source>
        <dbReference type="Proteomes" id="UP000246121"/>
    </source>
</evidence>
<comment type="caution">
    <text evidence="5">The sequence shown here is derived from an EMBL/GenBank/DDBJ whole genome shotgun (WGS) entry which is preliminary data.</text>
</comment>
<feature type="domain" description="U2A'/phosphoprotein 32 family A C-terminal" evidence="4">
    <location>
        <begin position="1369"/>
        <end position="1387"/>
    </location>
</feature>
<dbReference type="PANTHER" id="PTHR46652:SF3">
    <property type="entry name" value="LEUCINE-RICH REPEAT-CONTAINING PROTEIN 9"/>
    <property type="match status" value="1"/>
</dbReference>
<feature type="coiled-coil region" evidence="3">
    <location>
        <begin position="295"/>
        <end position="372"/>
    </location>
</feature>
<dbReference type="VEuPathDB" id="TriTrypDB:TcG_00748"/>
<accession>A0A2V2VBV8</accession>
<dbReference type="SMART" id="SM00369">
    <property type="entry name" value="LRR_TYP"/>
    <property type="match status" value="12"/>
</dbReference>
<dbReference type="EMBL" id="PRFA01000028">
    <property type="protein sequence ID" value="PWU94005.1"/>
    <property type="molecule type" value="Genomic_DNA"/>
</dbReference>
<evidence type="ECO:0000259" key="4">
    <source>
        <dbReference type="SMART" id="SM00446"/>
    </source>
</evidence>
<dbReference type="Gene3D" id="3.80.10.10">
    <property type="entry name" value="Ribonuclease Inhibitor"/>
    <property type="match status" value="7"/>
</dbReference>
<dbReference type="PANTHER" id="PTHR46652">
    <property type="entry name" value="LEUCINE-RICH REPEAT AND IQ DOMAIN-CONTAINING PROTEIN 1-RELATED"/>
    <property type="match status" value="1"/>
</dbReference>
<evidence type="ECO:0000256" key="1">
    <source>
        <dbReference type="ARBA" id="ARBA00022614"/>
    </source>
</evidence>
<evidence type="ECO:0000256" key="3">
    <source>
        <dbReference type="SAM" id="Coils"/>
    </source>
</evidence>
<dbReference type="VEuPathDB" id="TriTrypDB:TCDM_00853"/>
<dbReference type="SUPFAM" id="SSF52075">
    <property type="entry name" value="Outer arm dynein light chain 1"/>
    <property type="match status" value="2"/>
</dbReference>
<proteinExistence type="predicted"/>
<dbReference type="Pfam" id="PF13855">
    <property type="entry name" value="LRR_8"/>
    <property type="match status" value="1"/>
</dbReference>
<organism evidence="5 6">
    <name type="scientific">Trypanosoma cruzi</name>
    <dbReference type="NCBI Taxonomy" id="5693"/>
    <lineage>
        <taxon>Eukaryota</taxon>
        <taxon>Discoba</taxon>
        <taxon>Euglenozoa</taxon>
        <taxon>Kinetoplastea</taxon>
        <taxon>Metakinetoplastina</taxon>
        <taxon>Trypanosomatida</taxon>
        <taxon>Trypanosomatidae</taxon>
        <taxon>Trypanosoma</taxon>
        <taxon>Schizotrypanum</taxon>
    </lineage>
</organism>
<dbReference type="VEuPathDB" id="TriTrypDB:TCSYLVIO_001526"/>
<dbReference type="VEuPathDB" id="TriTrypDB:TcCL_NonESM02273"/>
<dbReference type="VEuPathDB" id="TriTrypDB:C3747_69g145"/>
<dbReference type="SUPFAM" id="SSF52058">
    <property type="entry name" value="L domain-like"/>
    <property type="match status" value="2"/>
</dbReference>
<dbReference type="SMART" id="SM00365">
    <property type="entry name" value="LRR_SD22"/>
    <property type="match status" value="12"/>
</dbReference>
<name>A0A2V2VBV8_TRYCR</name>
<reference evidence="5 6" key="1">
    <citation type="journal article" date="2018" name="Microb. Genom.">
        <title>Expanding an expanded genome: long-read sequencing of Trypanosoma cruzi.</title>
        <authorList>
            <person name="Berna L."/>
            <person name="Rodriguez M."/>
            <person name="Chiribao M.L."/>
            <person name="Parodi-Talice A."/>
            <person name="Pita S."/>
            <person name="Rijo G."/>
            <person name="Alvarez-Valin F."/>
            <person name="Robello C."/>
        </authorList>
    </citation>
    <scope>NUCLEOTIDE SEQUENCE [LARGE SCALE GENOMIC DNA]</scope>
    <source>
        <strain evidence="5 6">Dm28c</strain>
    </source>
</reference>
<dbReference type="PROSITE" id="PS51450">
    <property type="entry name" value="LRR"/>
    <property type="match status" value="9"/>
</dbReference>
<dbReference type="VEuPathDB" id="TriTrypDB:ECC02_003446"/>
<evidence type="ECO:0000256" key="2">
    <source>
        <dbReference type="ARBA" id="ARBA00022737"/>
    </source>
</evidence>
<sequence length="1481" mass="168290">MADERDDSTSVQREGASPAVVEHLRSAIRQAMKDHETTEVVELLCDNSGWTVEEFLQAPHEFKTMEVFLLSTPELPQLRLFPYLTVVKIIHVGLENMRDLTYLHHVEELWLNENNIRVIEGLQQMQRLQRLFLQGNLIETMENMPHLPQLQQLWLCGNRLRQITGLNALPQLKSLWVASNQIATLENAFTSTTGSIEELNLSNNKIYLLGQLTHLDVLSSLRKLWFSDPMYGDSPICHLSNYTTFSLRHLLKLEQLDGVAITAEQRSLAVSVYAKKSIYYSMRRAILDRNLSIVLDWVQKEAEAKRNEAREALRQINLEIMELNGSGCAGTSSGQAVIQEEKEHVSKLLRARDTREVELEGLERQLLDAQERTVFESDVLHERLLLELHSCGNIRLEEGSQEENWFLNAKELISTRFDPKLYESLGVTGVKVNRVFRIMSQGLRERFDNRMRELDIDLAETRNRRALVRLFSAIPKHLSEQRCFLREVMINGFSGLYAEDDGVPLTNSLYYADQERLMSMTKKHHDIYGVRLAHEAFSGQLVVSRLFLGKCVSEMGAALDRDTNGEVPFMKSERRRCSRRQYGEEVFSIYRGAPHDASVKAWHVFDKSLVLPEYVIDFTYTTKVSLSTSSFLSVYDDLTALHALMEKLLPGESQDSITDIRTVGYPLFSFLQWLNSKTFQVFATEETESAVRRAKDLRRLKVTAFQANEALTNEMIEAYKMQVTCCTESPMVCCKMSNQKITCIPRSLQASSTWSSLKELFLQKNKIASVAWESLALAAPSLETLDLGNNALERLELVSAQFPMLHSLCLSFNKLCLLGGLLQLRDGMPSLESLDMHHNPWMDDKMAEVFCLAVLPQLRHLNGISLFRHASLLIRRKRTIQLNQGMLQYIIQEERKRLAEDKLGVFMKYSDGDQTNTVDVVKICSFEHVFASLMEKTEKDRDLISSAKKDPSAPNLRIVRSFCFRFSLMRDLAWVTVLHQLRHLYLKSHAIEDLSPLAELRHLKTLNVSDNLVKTAKPLGGMRLLSLDISRNRLTGTEGLEELGELRFLSIGENAITNVSGLQSCSLLEEFYFSRNLIADVRDLYSLHRLSNLASIDAAGNPCGVQPDTEQQRQEYRNYIIYNLPKLKVLDGVPIGEMEQQRARDVFAGRVNSELLAERVGMTSQWNSVRELDLSLCGLREVAMMEPFVSLEVLHLHHNSLSRIDGLMSLQSLVALNLSHNRLGQCPVGEALQHLERLRSLSLESNHITDVSSLGLLLPRLQFLNLKGNEIVSVDQGLQGLTELRELLLDNNKLRGFGRDCFACNLQLTDISAEENYIRSTEGLLPLTRLEVLRLGSNRLNDLRLLLNDLRNASCLVNVTLVGNAMARKSPYRSQTIAALPALMTLDDKEVTEEERDKAELSKMTEFSAPHNVVFDPSFPLDAVGGMRLSGAAVQPRVLSQQPPPRFPVNNTPRLQLPSYKNLRPMPQMRDGIQKGVVPRM</sequence>
<dbReference type="InterPro" id="IPR003603">
    <property type="entry name" value="U2A'_phosphoprotein32A_C"/>
</dbReference>
<keyword evidence="3" id="KW-0175">Coiled coil</keyword>
<dbReference type="InterPro" id="IPR003591">
    <property type="entry name" value="Leu-rich_rpt_typical-subtyp"/>
</dbReference>
<dbReference type="InterPro" id="IPR050836">
    <property type="entry name" value="SDS22/Internalin_LRR"/>
</dbReference>
<dbReference type="SMART" id="SM00446">
    <property type="entry name" value="LRRcap"/>
    <property type="match status" value="2"/>
</dbReference>
<dbReference type="VEuPathDB" id="TriTrypDB:C4B63_28g76"/>
<dbReference type="InterPro" id="IPR001611">
    <property type="entry name" value="Leu-rich_rpt"/>
</dbReference>
<protein>
    <recommendedName>
        <fullName evidence="4">U2A'/phosphoprotein 32 family A C-terminal domain-containing protein</fullName>
    </recommendedName>
</protein>
<dbReference type="VEuPathDB" id="TriTrypDB:TcYC6_0081390"/>
<dbReference type="InterPro" id="IPR032675">
    <property type="entry name" value="LRR_dom_sf"/>
</dbReference>
<evidence type="ECO:0000313" key="5">
    <source>
        <dbReference type="EMBL" id="PWU94005.1"/>
    </source>
</evidence>
<keyword evidence="1" id="KW-0433">Leucine-rich repeat</keyword>
<dbReference type="VEuPathDB" id="TriTrypDB:TcCLB.504131.70"/>